<feature type="transmembrane region" description="Helical" evidence="1">
    <location>
        <begin position="119"/>
        <end position="144"/>
    </location>
</feature>
<dbReference type="Proteomes" id="UP000479241">
    <property type="component" value="Unassembled WGS sequence"/>
</dbReference>
<feature type="transmembrane region" description="Helical" evidence="1">
    <location>
        <begin position="156"/>
        <end position="175"/>
    </location>
</feature>
<keyword evidence="1" id="KW-0472">Membrane</keyword>
<proteinExistence type="predicted"/>
<reference evidence="2 3" key="1">
    <citation type="submission" date="2019-12" db="EMBL/GenBank/DDBJ databases">
        <title>the WGS of Blastococcus saxobsidens 67B17.</title>
        <authorList>
            <person name="Jiang Z."/>
        </authorList>
    </citation>
    <scope>NUCLEOTIDE SEQUENCE [LARGE SCALE GENOMIC DNA]</scope>
    <source>
        <strain evidence="2 3">67B17</strain>
    </source>
</reference>
<feature type="transmembrane region" description="Helical" evidence="1">
    <location>
        <begin position="182"/>
        <end position="201"/>
    </location>
</feature>
<name>A0A6L9VYL4_9ACTN</name>
<evidence type="ECO:0000256" key="1">
    <source>
        <dbReference type="SAM" id="Phobius"/>
    </source>
</evidence>
<dbReference type="AlphaFoldDB" id="A0A6L9VYL4"/>
<accession>A0A6L9VYL4</accession>
<gene>
    <name evidence="2" type="ORF">GCU60_03225</name>
</gene>
<dbReference type="GO" id="GO:0140359">
    <property type="term" value="F:ABC-type transporter activity"/>
    <property type="evidence" value="ECO:0007669"/>
    <property type="project" value="InterPro"/>
</dbReference>
<dbReference type="GO" id="GO:0005886">
    <property type="term" value="C:plasma membrane"/>
    <property type="evidence" value="ECO:0007669"/>
    <property type="project" value="UniProtKB-SubCell"/>
</dbReference>
<evidence type="ECO:0000313" key="3">
    <source>
        <dbReference type="Proteomes" id="UP000479241"/>
    </source>
</evidence>
<keyword evidence="1" id="KW-1133">Transmembrane helix</keyword>
<organism evidence="2 3">
    <name type="scientific">Blastococcus saxobsidens</name>
    <dbReference type="NCBI Taxonomy" id="138336"/>
    <lineage>
        <taxon>Bacteria</taxon>
        <taxon>Bacillati</taxon>
        <taxon>Actinomycetota</taxon>
        <taxon>Actinomycetes</taxon>
        <taxon>Geodermatophilales</taxon>
        <taxon>Geodermatophilaceae</taxon>
        <taxon>Blastococcus</taxon>
    </lineage>
</organism>
<protein>
    <submittedName>
        <fullName evidence="2">ABC transporter permease subunit</fullName>
    </submittedName>
</protein>
<keyword evidence="1" id="KW-0812">Transmembrane</keyword>
<dbReference type="RefSeq" id="WP_163202203.1">
    <property type="nucleotide sequence ID" value="NZ_JAAGWG010000004.1"/>
</dbReference>
<dbReference type="EMBL" id="JAAGWG010000004">
    <property type="protein sequence ID" value="NEK84778.1"/>
    <property type="molecule type" value="Genomic_DNA"/>
</dbReference>
<feature type="transmembrane region" description="Helical" evidence="1">
    <location>
        <begin position="66"/>
        <end position="88"/>
    </location>
</feature>
<sequence length="252" mass="25503">MTTTLTLTAPRSDVPVRRTAPSLPTLVGLEMRKSLSHRSGKAFATAAVLMGPVGLALAALDAEFGWVAGPMGVVAMMTGLVMLALGVVSTAGEWTHGTVQTTYLLVPQRGRVLTAKAGAVALLGAAFAAVAAAASIGVIALVGVDDLNWTGWQQSVVATVAAGAVFAVIGAGIGAATANTTAALTTLYLLVLGVLPLVRVGKPELGDAVDPAHAAMLLSQGSEETRSILILTGWVVVASVAGWVLAHRRPVQ</sequence>
<comment type="caution">
    <text evidence="2">The sequence shown here is derived from an EMBL/GenBank/DDBJ whole genome shotgun (WGS) entry which is preliminary data.</text>
</comment>
<feature type="transmembrane region" description="Helical" evidence="1">
    <location>
        <begin position="42"/>
        <end position="60"/>
    </location>
</feature>
<evidence type="ECO:0000313" key="2">
    <source>
        <dbReference type="EMBL" id="NEK84778.1"/>
    </source>
</evidence>
<feature type="transmembrane region" description="Helical" evidence="1">
    <location>
        <begin position="227"/>
        <end position="246"/>
    </location>
</feature>